<dbReference type="NCBIfam" id="TIGR02201">
    <property type="entry name" value="heptsyl_trn_III"/>
    <property type="match status" value="1"/>
</dbReference>
<evidence type="ECO:0000256" key="2">
    <source>
        <dbReference type="ARBA" id="ARBA00022679"/>
    </source>
</evidence>
<dbReference type="EMBL" id="JQHP01000009">
    <property type="protein sequence ID" value="KFX04169.1"/>
    <property type="molecule type" value="Genomic_DNA"/>
</dbReference>
<evidence type="ECO:0000313" key="4">
    <source>
        <dbReference type="EMBL" id="KGA27303.1"/>
    </source>
</evidence>
<dbReference type="InterPro" id="IPR011916">
    <property type="entry name" value="LipoPS_heptosylTferase-III"/>
</dbReference>
<dbReference type="NCBIfam" id="NF007742">
    <property type="entry name" value="PRK10422.1"/>
    <property type="match status" value="1"/>
</dbReference>
<dbReference type="PANTHER" id="PTHR30160:SF1">
    <property type="entry name" value="LIPOPOLYSACCHARIDE 1,2-N-ACETYLGLUCOSAMINETRANSFERASE-RELATED"/>
    <property type="match status" value="1"/>
</dbReference>
<dbReference type="GO" id="GO:0005829">
    <property type="term" value="C:cytosol"/>
    <property type="evidence" value="ECO:0007669"/>
    <property type="project" value="TreeGrafter"/>
</dbReference>
<dbReference type="AlphaFoldDB" id="A0AAW3EDX8"/>
<dbReference type="RefSeq" id="WP_005968326.1">
    <property type="nucleotide sequence ID" value="NZ_JQHP01000009.1"/>
</dbReference>
<keyword evidence="1" id="KW-0328">Glycosyltransferase</keyword>
<accession>A0AAW3EDX8</accession>
<dbReference type="CDD" id="cd03789">
    <property type="entry name" value="GT9_LPS_heptosyltransferase"/>
    <property type="match status" value="1"/>
</dbReference>
<dbReference type="InterPro" id="IPR002201">
    <property type="entry name" value="Glyco_trans_9"/>
</dbReference>
<protein>
    <submittedName>
        <fullName evidence="3">Lipopolysaccharide core heptosyltransferase RfaQ</fullName>
    </submittedName>
</protein>
<proteinExistence type="predicted"/>
<name>A0AAW3EDX8_9GAMM</name>
<dbReference type="EMBL" id="JQOH01000008">
    <property type="protein sequence ID" value="KGA27303.1"/>
    <property type="molecule type" value="Genomic_DNA"/>
</dbReference>
<keyword evidence="6" id="KW-1185">Reference proteome</keyword>
<dbReference type="Proteomes" id="UP000029257">
    <property type="component" value="Unassembled WGS sequence"/>
</dbReference>
<evidence type="ECO:0000313" key="6">
    <source>
        <dbReference type="Proteomes" id="UP000029436"/>
    </source>
</evidence>
<dbReference type="Pfam" id="PF01075">
    <property type="entry name" value="Glyco_transf_9"/>
    <property type="match status" value="1"/>
</dbReference>
<dbReference type="InterPro" id="IPR051199">
    <property type="entry name" value="LPS_LOS_Heptosyltrfase"/>
</dbReference>
<keyword evidence="2" id="KW-0808">Transferase</keyword>
<comment type="caution">
    <text evidence="3">The sequence shown here is derived from an EMBL/GenBank/DDBJ whole genome shotgun (WGS) entry which is preliminary data.</text>
</comment>
<dbReference type="PANTHER" id="PTHR30160">
    <property type="entry name" value="TETRAACYLDISACCHARIDE 4'-KINASE-RELATED"/>
    <property type="match status" value="1"/>
</dbReference>
<sequence>MSQRIIPYHRILVVKLRYHGDMLLTTPLISTLKANYPDAKIDVLLYQDTMPILSANPEIHQLYGLKRKTSTLLEKVRNFTEIRQALKQNNYDLIVNLADQWPIALLAKSLGCRSIALDRGNDLKGKMWRSFFSDCVPPIGTHIVEQNRSVLSPLHLSIPQPKDRMSLYYKTEDTKRVFSLAPRLREQAYIVIQPTARQDFKCWDNDKFAAVIDYLKEKGLEVVLTCGPSPEDLCVVQDIHAQCIHKPNTLLAGKTSFLELAALIDNAALYIGVDSAPMHMAAALDTPLVCLFGPTDHKKWRPWSGNSVVIWAGDYQPMPERKNLDRNQKYLSCIPAQDVIHATDNLLAGRSTNEKAQ</sequence>
<dbReference type="GO" id="GO:0009244">
    <property type="term" value="P:lipopolysaccharide core region biosynthetic process"/>
    <property type="evidence" value="ECO:0007669"/>
    <property type="project" value="TreeGrafter"/>
</dbReference>
<gene>
    <name evidence="3" type="ORF">JV38_16760</name>
    <name evidence="4" type="ORF">KU73_16750</name>
</gene>
<dbReference type="Gene3D" id="3.40.50.2000">
    <property type="entry name" value="Glycogen Phosphorylase B"/>
    <property type="match status" value="2"/>
</dbReference>
<dbReference type="Proteomes" id="UP000029436">
    <property type="component" value="Unassembled WGS sequence"/>
</dbReference>
<evidence type="ECO:0000256" key="1">
    <source>
        <dbReference type="ARBA" id="ARBA00022676"/>
    </source>
</evidence>
<organism evidence="3 5">
    <name type="scientific">Pectobacterium wasabiae</name>
    <dbReference type="NCBI Taxonomy" id="55208"/>
    <lineage>
        <taxon>Bacteria</taxon>
        <taxon>Pseudomonadati</taxon>
        <taxon>Pseudomonadota</taxon>
        <taxon>Gammaproteobacteria</taxon>
        <taxon>Enterobacterales</taxon>
        <taxon>Pectobacteriaceae</taxon>
        <taxon>Pectobacterium</taxon>
    </lineage>
</organism>
<dbReference type="SUPFAM" id="SSF53756">
    <property type="entry name" value="UDP-Glycosyltransferase/glycogen phosphorylase"/>
    <property type="match status" value="1"/>
</dbReference>
<evidence type="ECO:0000313" key="5">
    <source>
        <dbReference type="Proteomes" id="UP000029257"/>
    </source>
</evidence>
<evidence type="ECO:0000313" key="3">
    <source>
        <dbReference type="EMBL" id="KFX04169.1"/>
    </source>
</evidence>
<reference evidence="5 6" key="1">
    <citation type="submission" date="2014-08" db="EMBL/GenBank/DDBJ databases">
        <title>Genome sequences of NCPPB Pectobacterium isolates.</title>
        <authorList>
            <person name="Glover R.H."/>
            <person name="Sapp M."/>
            <person name="Elphinstone J."/>
        </authorList>
    </citation>
    <scope>NUCLEOTIDE SEQUENCE [LARGE SCALE GENOMIC DNA]</scope>
    <source>
        <strain evidence="3 5">NCPPB 3701</strain>
        <strain evidence="4 6">NCPPB3702</strain>
    </source>
</reference>
<dbReference type="GO" id="GO:0008713">
    <property type="term" value="F:ADP-heptose-lipopolysaccharide heptosyltransferase activity"/>
    <property type="evidence" value="ECO:0007669"/>
    <property type="project" value="TreeGrafter"/>
</dbReference>